<reference evidence="1" key="2">
    <citation type="submission" date="2020-11" db="EMBL/GenBank/DDBJ databases">
        <authorList>
            <consortium name="NCBI Pathogen Detection Project"/>
        </authorList>
    </citation>
    <scope>NUCLEOTIDE SEQUENCE</scope>
    <source>
        <strain evidence="1">D3612</strain>
    </source>
</reference>
<name>A0AAN5KQQ1_LEGPN</name>
<dbReference type="Proteomes" id="UP000861567">
    <property type="component" value="Unassembled WGS sequence"/>
</dbReference>
<evidence type="ECO:0000313" key="1">
    <source>
        <dbReference type="EMBL" id="HAT1596026.1"/>
    </source>
</evidence>
<comment type="caution">
    <text evidence="1">The sequence shown here is derived from an EMBL/GenBank/DDBJ whole genome shotgun (WGS) entry which is preliminary data.</text>
</comment>
<accession>A0AAN5KQQ1</accession>
<proteinExistence type="predicted"/>
<organism evidence="1 2">
    <name type="scientific">Legionella pneumophila</name>
    <dbReference type="NCBI Taxonomy" id="446"/>
    <lineage>
        <taxon>Bacteria</taxon>
        <taxon>Pseudomonadati</taxon>
        <taxon>Pseudomonadota</taxon>
        <taxon>Gammaproteobacteria</taxon>
        <taxon>Legionellales</taxon>
        <taxon>Legionellaceae</taxon>
        <taxon>Legionella</taxon>
    </lineage>
</organism>
<reference evidence="1" key="1">
    <citation type="journal article" date="2018" name="Genome Biol.">
        <title>SKESA: strategic k-mer extension for scrupulous assemblies.</title>
        <authorList>
            <person name="Souvorov A."/>
            <person name="Agarwala R."/>
            <person name="Lipman D.J."/>
        </authorList>
    </citation>
    <scope>NUCLEOTIDE SEQUENCE</scope>
    <source>
        <strain evidence="1">D3612</strain>
    </source>
</reference>
<dbReference type="AlphaFoldDB" id="A0AAN5KQQ1"/>
<evidence type="ECO:0000313" key="2">
    <source>
        <dbReference type="Proteomes" id="UP000861567"/>
    </source>
</evidence>
<sequence length="91" mass="10246">MKYVVGSVGIDILLLRCLLGPFLQNYDGIEIPLLEKNLKQSNELLSQKLSTGLIHWQCKKQEELLLISIPRADNLQNNCLAGHFGEEGIKQ</sequence>
<protein>
    <submittedName>
        <fullName evidence="1">Uncharacterized protein</fullName>
    </submittedName>
</protein>
<dbReference type="EMBL" id="DACSEI010000009">
    <property type="protein sequence ID" value="HAT1596026.1"/>
    <property type="molecule type" value="Genomic_DNA"/>
</dbReference>
<gene>
    <name evidence="1" type="ORF">I8Y58_001244</name>
</gene>